<sequence length="131" mass="15055">MELGNFSRIYHGFLLNVAFQRCPSFDILRNCSNLNLNLRPNYGDGDIITFLCNISQFNNKTTKIINFSKIVKMLKVLLNFLSNVLSGCGIYMRSTWYEFHPHIGMTTGRAGTRDYTPHSRSPKLPQMLVMN</sequence>
<reference evidence="2" key="1">
    <citation type="journal article" date="2020" name="Nat. Commun.">
        <title>Genome assembly of wild tea tree DASZ reveals pedigree and selection history of tea varieties.</title>
        <authorList>
            <person name="Zhang W."/>
            <person name="Zhang Y."/>
            <person name="Qiu H."/>
            <person name="Guo Y."/>
            <person name="Wan H."/>
            <person name="Zhang X."/>
            <person name="Scossa F."/>
            <person name="Alseekh S."/>
            <person name="Zhang Q."/>
            <person name="Wang P."/>
            <person name="Xu L."/>
            <person name="Schmidt M.H."/>
            <person name="Jia X."/>
            <person name="Li D."/>
            <person name="Zhu A."/>
            <person name="Guo F."/>
            <person name="Chen W."/>
            <person name="Ni D."/>
            <person name="Usadel B."/>
            <person name="Fernie A.R."/>
            <person name="Wen W."/>
        </authorList>
    </citation>
    <scope>NUCLEOTIDE SEQUENCE [LARGE SCALE GENOMIC DNA]</scope>
    <source>
        <strain evidence="2">cv. G240</strain>
    </source>
</reference>
<accession>A0A7J7G163</accession>
<gene>
    <name evidence="1" type="ORF">HYC85_030553</name>
</gene>
<proteinExistence type="predicted"/>
<evidence type="ECO:0000313" key="2">
    <source>
        <dbReference type="Proteomes" id="UP000593564"/>
    </source>
</evidence>
<name>A0A7J7G163_CAMSI</name>
<comment type="caution">
    <text evidence="1">The sequence shown here is derived from an EMBL/GenBank/DDBJ whole genome shotgun (WGS) entry which is preliminary data.</text>
</comment>
<dbReference type="AlphaFoldDB" id="A0A7J7G163"/>
<organism evidence="1 2">
    <name type="scientific">Camellia sinensis</name>
    <name type="common">Tea plant</name>
    <name type="synonym">Thea sinensis</name>
    <dbReference type="NCBI Taxonomy" id="4442"/>
    <lineage>
        <taxon>Eukaryota</taxon>
        <taxon>Viridiplantae</taxon>
        <taxon>Streptophyta</taxon>
        <taxon>Embryophyta</taxon>
        <taxon>Tracheophyta</taxon>
        <taxon>Spermatophyta</taxon>
        <taxon>Magnoliopsida</taxon>
        <taxon>eudicotyledons</taxon>
        <taxon>Gunneridae</taxon>
        <taxon>Pentapetalae</taxon>
        <taxon>asterids</taxon>
        <taxon>Ericales</taxon>
        <taxon>Theaceae</taxon>
        <taxon>Camellia</taxon>
    </lineage>
</organism>
<keyword evidence="2" id="KW-1185">Reference proteome</keyword>
<evidence type="ECO:0000313" key="1">
    <source>
        <dbReference type="EMBL" id="KAF5934382.1"/>
    </source>
</evidence>
<protein>
    <submittedName>
        <fullName evidence="1">Uncharacterized protein</fullName>
    </submittedName>
</protein>
<dbReference type="Proteomes" id="UP000593564">
    <property type="component" value="Unassembled WGS sequence"/>
</dbReference>
<reference evidence="1 2" key="2">
    <citation type="submission" date="2020-07" db="EMBL/GenBank/DDBJ databases">
        <title>Genome assembly of wild tea tree DASZ reveals pedigree and selection history of tea varieties.</title>
        <authorList>
            <person name="Zhang W."/>
        </authorList>
    </citation>
    <scope>NUCLEOTIDE SEQUENCE [LARGE SCALE GENOMIC DNA]</scope>
    <source>
        <strain evidence="2">cv. G240</strain>
        <tissue evidence="1">Leaf</tissue>
    </source>
</reference>
<dbReference type="EMBL" id="JACBKZ010000014">
    <property type="protein sequence ID" value="KAF5934382.1"/>
    <property type="molecule type" value="Genomic_DNA"/>
</dbReference>